<dbReference type="RefSeq" id="WP_228351805.1">
    <property type="nucleotide sequence ID" value="NZ_JACEGA010000001.1"/>
</dbReference>
<evidence type="ECO:0000256" key="4">
    <source>
        <dbReference type="ARBA" id="ARBA00022679"/>
    </source>
</evidence>
<dbReference type="PANTHER" id="PTHR37316:SF3">
    <property type="entry name" value="TEICHOIC ACID GLYCEROL-PHOSPHATE TRANSFERASE"/>
    <property type="match status" value="1"/>
</dbReference>
<evidence type="ECO:0000313" key="10">
    <source>
        <dbReference type="Proteomes" id="UP000574276"/>
    </source>
</evidence>
<keyword evidence="3" id="KW-1003">Cell membrane</keyword>
<evidence type="ECO:0000313" key="9">
    <source>
        <dbReference type="EMBL" id="MBB2182072.1"/>
    </source>
</evidence>
<dbReference type="InterPro" id="IPR051612">
    <property type="entry name" value="Teichoic_Acid_Biosynth"/>
</dbReference>
<evidence type="ECO:0000259" key="8">
    <source>
        <dbReference type="Pfam" id="PF00535"/>
    </source>
</evidence>
<organism evidence="9 10">
    <name type="scientific">Variimorphobacter saccharofermentans</name>
    <dbReference type="NCBI Taxonomy" id="2755051"/>
    <lineage>
        <taxon>Bacteria</taxon>
        <taxon>Bacillati</taxon>
        <taxon>Bacillota</taxon>
        <taxon>Clostridia</taxon>
        <taxon>Lachnospirales</taxon>
        <taxon>Lachnospiraceae</taxon>
        <taxon>Variimorphobacter</taxon>
    </lineage>
</organism>
<comment type="subcellular location">
    <subcellularLocation>
        <location evidence="1">Cell membrane</location>
        <topology evidence="1">Peripheral membrane protein</topology>
    </subcellularLocation>
</comment>
<dbReference type="InterPro" id="IPR001173">
    <property type="entry name" value="Glyco_trans_2-like"/>
</dbReference>
<dbReference type="Gene3D" id="3.40.50.12580">
    <property type="match status" value="1"/>
</dbReference>
<keyword evidence="5" id="KW-0777">Teichoic acid biosynthesis</keyword>
<comment type="caution">
    <text evidence="9">The sequence shown here is derived from an EMBL/GenBank/DDBJ whole genome shotgun (WGS) entry which is preliminary data.</text>
</comment>
<feature type="domain" description="Glycosyltransferase 2-like" evidence="8">
    <location>
        <begin position="7"/>
        <end position="136"/>
    </location>
</feature>
<comment type="similarity">
    <text evidence="2">Belongs to the CDP-glycerol glycerophosphotransferase family.</text>
</comment>
<sequence length="813" mass="96178">MVNMKLSIIVPFHKGIHFLEDCFESIRDQGLTNYETILVLDHVEENVSELIDMYQDINIKTVELNGEIQRDRNYGKPSVEQQLQGFSGVASARNAGLDAASGEYIYFLDSDDYILNGTLTMLLKEAEEQNADFTYGKKASTWFRRMVYLAALAEKNEETSEEQDPGDHEQSDEHEQVVQEQTVQEQLRQEASENNPDSTDMEAPVNLSRRERKILKVQNKLVEATGMDAELLKLRAEAYHSLLVTRKGLRNISVLGILFRKSFIDENRIRFNDDYIFFSDSTFVVQVLQKMNTAYYVQEAVYVKRKHNDPIHYPALSQLKAEDKFEEYLLAYKECVSYTAEGSVLRSYLENKLISYYAGTYAPRLRRSEKETWRTDRFDMMRSVMQEVNPEIIKHLKKYKKQIVKALLKGNVKRATYVVSRHLGLKKVKKIRKNKRVFAYYLYHKFFTKMSVKENWVLCESFFGKSYSDSPKYIYEYLSKNYPGKYRFIWVVNKRTKIPYRHTRVKRFSIRYCYYLARCKYDVFNVRQPEWVRKREGNVFLETWHGTPLKKLVFDQEEVMGASPLYKAQFYKQSRVWDYLVAANHFSTEAFRSAFLFDKEILEYGYPRNDILHSENREQIASEIKKKLRIPENKKTILYAPTWRDDEYYGRGEYKFALKLDLHLLKKELGKDYVVLLRTHYFIADSLDVTGLEDFAFNVSKYDDISELYLISDMLITDYSSVFFDYANLKRPILFYTYDLDKYRDMLRGFYMDIETEVPGPLLFTNEEVVDAIRDIDHISAQYKDKYDEFYERFCSLEDGHAAENIAKRVFNL</sequence>
<dbReference type="GO" id="GO:0005886">
    <property type="term" value="C:plasma membrane"/>
    <property type="evidence" value="ECO:0007669"/>
    <property type="project" value="UniProtKB-SubCell"/>
</dbReference>
<evidence type="ECO:0000256" key="2">
    <source>
        <dbReference type="ARBA" id="ARBA00010488"/>
    </source>
</evidence>
<dbReference type="Pfam" id="PF00535">
    <property type="entry name" value="Glycos_transf_2"/>
    <property type="match status" value="1"/>
</dbReference>
<keyword evidence="6" id="KW-0472">Membrane</keyword>
<dbReference type="CDD" id="cd00761">
    <property type="entry name" value="Glyco_tranf_GTA_type"/>
    <property type="match status" value="1"/>
</dbReference>
<dbReference type="GO" id="GO:0047355">
    <property type="term" value="F:CDP-glycerol glycerophosphotransferase activity"/>
    <property type="evidence" value="ECO:0007669"/>
    <property type="project" value="InterPro"/>
</dbReference>
<dbReference type="Proteomes" id="UP000574276">
    <property type="component" value="Unassembled WGS sequence"/>
</dbReference>
<dbReference type="SUPFAM" id="SSF53756">
    <property type="entry name" value="UDP-Glycosyltransferase/glycogen phosphorylase"/>
    <property type="match status" value="1"/>
</dbReference>
<evidence type="ECO:0000256" key="6">
    <source>
        <dbReference type="ARBA" id="ARBA00023136"/>
    </source>
</evidence>
<dbReference type="SUPFAM" id="SSF53448">
    <property type="entry name" value="Nucleotide-diphospho-sugar transferases"/>
    <property type="match status" value="1"/>
</dbReference>
<reference evidence="9 10" key="1">
    <citation type="submission" date="2020-07" db="EMBL/GenBank/DDBJ databases">
        <title>Characterization and genome sequencing of isolate MD1, a novel member within the family Lachnospiraceae.</title>
        <authorList>
            <person name="Rettenmaier R."/>
            <person name="Di Bello L."/>
            <person name="Zinser C."/>
            <person name="Scheitz K."/>
            <person name="Liebl W."/>
            <person name="Zverlov V."/>
        </authorList>
    </citation>
    <scope>NUCLEOTIDE SEQUENCE [LARGE SCALE GENOMIC DNA]</scope>
    <source>
        <strain evidence="9 10">MD1</strain>
    </source>
</reference>
<dbReference type="EMBL" id="JACEGA010000001">
    <property type="protein sequence ID" value="MBB2182072.1"/>
    <property type="molecule type" value="Genomic_DNA"/>
</dbReference>
<dbReference type="InterPro" id="IPR043148">
    <property type="entry name" value="TagF_C"/>
</dbReference>
<keyword evidence="10" id="KW-1185">Reference proteome</keyword>
<dbReference type="InterPro" id="IPR043149">
    <property type="entry name" value="TagF_N"/>
</dbReference>
<evidence type="ECO:0000256" key="5">
    <source>
        <dbReference type="ARBA" id="ARBA00022944"/>
    </source>
</evidence>
<evidence type="ECO:0000256" key="3">
    <source>
        <dbReference type="ARBA" id="ARBA00022475"/>
    </source>
</evidence>
<feature type="compositionally biased region" description="Basic and acidic residues" evidence="7">
    <location>
        <begin position="165"/>
        <end position="177"/>
    </location>
</feature>
<dbReference type="InterPro" id="IPR007554">
    <property type="entry name" value="Glycerophosphate_synth"/>
</dbReference>
<dbReference type="AlphaFoldDB" id="A0A839JYK2"/>
<dbReference type="PANTHER" id="PTHR37316">
    <property type="entry name" value="TEICHOIC ACID GLYCEROL-PHOSPHATE PRIMASE"/>
    <property type="match status" value="1"/>
</dbReference>
<proteinExistence type="inferred from homology"/>
<dbReference type="GO" id="GO:0019350">
    <property type="term" value="P:teichoic acid biosynthetic process"/>
    <property type="evidence" value="ECO:0007669"/>
    <property type="project" value="UniProtKB-KW"/>
</dbReference>
<dbReference type="InterPro" id="IPR029044">
    <property type="entry name" value="Nucleotide-diphossugar_trans"/>
</dbReference>
<dbReference type="Pfam" id="PF04464">
    <property type="entry name" value="Glyphos_transf"/>
    <property type="match status" value="1"/>
</dbReference>
<evidence type="ECO:0000256" key="1">
    <source>
        <dbReference type="ARBA" id="ARBA00004202"/>
    </source>
</evidence>
<keyword evidence="4 9" id="KW-0808">Transferase</keyword>
<gene>
    <name evidence="9" type="ORF">H0486_04190</name>
</gene>
<accession>A0A839JYK2</accession>
<protein>
    <submittedName>
        <fullName evidence="9">Bifunctional glycosyltransferase family 2 protein/CDP-glycerol:glycerophosphate glycerophosphotransferase</fullName>
    </submittedName>
</protein>
<evidence type="ECO:0000256" key="7">
    <source>
        <dbReference type="SAM" id="MobiDB-lite"/>
    </source>
</evidence>
<feature type="region of interest" description="Disordered" evidence="7">
    <location>
        <begin position="155"/>
        <end position="205"/>
    </location>
</feature>
<dbReference type="Gene3D" id="3.90.550.10">
    <property type="entry name" value="Spore Coat Polysaccharide Biosynthesis Protein SpsA, Chain A"/>
    <property type="match status" value="1"/>
</dbReference>
<name>A0A839JYK2_9FIRM</name>
<dbReference type="Gene3D" id="3.40.50.11820">
    <property type="match status" value="1"/>
</dbReference>